<evidence type="ECO:0000313" key="1">
    <source>
        <dbReference type="EMBL" id="MPC75496.1"/>
    </source>
</evidence>
<name>A0A5B7I0L3_PORTR</name>
<keyword evidence="2" id="KW-1185">Reference proteome</keyword>
<dbReference type="Proteomes" id="UP000324222">
    <property type="component" value="Unassembled WGS sequence"/>
</dbReference>
<organism evidence="1 2">
    <name type="scientific">Portunus trituberculatus</name>
    <name type="common">Swimming crab</name>
    <name type="synonym">Neptunus trituberculatus</name>
    <dbReference type="NCBI Taxonomy" id="210409"/>
    <lineage>
        <taxon>Eukaryota</taxon>
        <taxon>Metazoa</taxon>
        <taxon>Ecdysozoa</taxon>
        <taxon>Arthropoda</taxon>
        <taxon>Crustacea</taxon>
        <taxon>Multicrustacea</taxon>
        <taxon>Malacostraca</taxon>
        <taxon>Eumalacostraca</taxon>
        <taxon>Eucarida</taxon>
        <taxon>Decapoda</taxon>
        <taxon>Pleocyemata</taxon>
        <taxon>Brachyura</taxon>
        <taxon>Eubrachyura</taxon>
        <taxon>Portunoidea</taxon>
        <taxon>Portunidae</taxon>
        <taxon>Portuninae</taxon>
        <taxon>Portunus</taxon>
    </lineage>
</organism>
<accession>A0A5B7I0L3</accession>
<dbReference type="AlphaFoldDB" id="A0A5B7I0L3"/>
<comment type="caution">
    <text evidence="1">The sequence shown here is derived from an EMBL/GenBank/DDBJ whole genome shotgun (WGS) entry which is preliminary data.</text>
</comment>
<proteinExistence type="predicted"/>
<reference evidence="1 2" key="1">
    <citation type="submission" date="2019-05" db="EMBL/GenBank/DDBJ databases">
        <title>Another draft genome of Portunus trituberculatus and its Hox gene families provides insights of decapod evolution.</title>
        <authorList>
            <person name="Jeong J.-H."/>
            <person name="Song I."/>
            <person name="Kim S."/>
            <person name="Choi T."/>
            <person name="Kim D."/>
            <person name="Ryu S."/>
            <person name="Kim W."/>
        </authorList>
    </citation>
    <scope>NUCLEOTIDE SEQUENCE [LARGE SCALE GENOMIC DNA]</scope>
    <source>
        <tissue evidence="1">Muscle</tissue>
    </source>
</reference>
<dbReference type="EMBL" id="VSRR010041261">
    <property type="protein sequence ID" value="MPC75496.1"/>
    <property type="molecule type" value="Genomic_DNA"/>
</dbReference>
<gene>
    <name evidence="1" type="ORF">E2C01_069886</name>
</gene>
<protein>
    <submittedName>
        <fullName evidence="1">Uncharacterized protein</fullName>
    </submittedName>
</protein>
<sequence length="82" mass="9182">MKITGGNRYRSELHIIQSKCPERSLARAATLEPWDDPPPAQRSLDQLLPKHSHLILDVGGKGTRGNVIALFFFMVELVWSLG</sequence>
<evidence type="ECO:0000313" key="2">
    <source>
        <dbReference type="Proteomes" id="UP000324222"/>
    </source>
</evidence>